<protein>
    <submittedName>
        <fullName evidence="5">3-carboxy-cis,cis-muconate cycloisomerase</fullName>
        <ecNumber evidence="5">5.5.1.2</ecNumber>
    </submittedName>
</protein>
<dbReference type="InterPro" id="IPR022761">
    <property type="entry name" value="Fumarate_lyase_N"/>
</dbReference>
<keyword evidence="1" id="KW-0456">Lyase</keyword>
<keyword evidence="5" id="KW-0413">Isomerase</keyword>
<dbReference type="Pfam" id="PF00206">
    <property type="entry name" value="Lyase_1"/>
    <property type="match status" value="1"/>
</dbReference>
<sequence>MTQEAGGLFGGVFARGAAAAEVGDAAWLRALLDAEAALARAQASVGLIGRGDAEAIAAACVPGRFDPDRIGAAAAGGGNPVIPLVKELTAAVSGDAARHVHKGATSQDIMDTAAMLVSRRACAAVLADAAALTDGLADLAGAHRDTAMAGRTLLQQALPTTFGVVAAGWLHALDGAAARLAEVAEGRLAAQLGGAAGTLASLGDSGPDVVAAYARELGLAEPVLPWHTDRGRVAELAGALGGMCGAVGKAARDVTLLAQTEVGEVSEQGGPGSGGSSTLPHKRNPVAAVSALACAERAPGLVGTLLGAMVQEHQRAAGSWHAEWLPLTELLRATGSAVAWLGASVERLRVDAARMRANLDLTGGLLLAERVTTALAPELGRMRAHELVKAACAQAVDSGGDLADVLARHLEGRRSPEEVAGLLDPAGYLGSAGAFVDRALAAHRSGGRP</sequence>
<feature type="domain" description="Adenylosuccinate lyase C-terminal" evidence="4">
    <location>
        <begin position="363"/>
        <end position="440"/>
    </location>
</feature>
<dbReference type="EMBL" id="JACCCC010000001">
    <property type="protein sequence ID" value="NYE48991.1"/>
    <property type="molecule type" value="Genomic_DNA"/>
</dbReference>
<comment type="similarity">
    <text evidence="2">Belongs to the class-II fumarase/aspartase family.</text>
</comment>
<dbReference type="Gene3D" id="1.20.200.10">
    <property type="entry name" value="Fumarase/aspartase (Central domain)"/>
    <property type="match status" value="1"/>
</dbReference>
<dbReference type="GO" id="GO:0047472">
    <property type="term" value="F:3-carboxy-cis,cis-muconate cycloisomerase activity"/>
    <property type="evidence" value="ECO:0007669"/>
    <property type="project" value="UniProtKB-EC"/>
</dbReference>
<keyword evidence="6" id="KW-1185">Reference proteome</keyword>
<dbReference type="Gene3D" id="1.10.40.30">
    <property type="entry name" value="Fumarase/aspartase (C-terminal domain)"/>
    <property type="match status" value="1"/>
</dbReference>
<feature type="region of interest" description="Disordered" evidence="3">
    <location>
        <begin position="262"/>
        <end position="282"/>
    </location>
</feature>
<evidence type="ECO:0000256" key="2">
    <source>
        <dbReference type="ARBA" id="ARBA00034772"/>
    </source>
</evidence>
<dbReference type="GO" id="GO:0019619">
    <property type="term" value="P:3,4-dihydroxybenzoate catabolic process"/>
    <property type="evidence" value="ECO:0007669"/>
    <property type="project" value="InterPro"/>
</dbReference>
<reference evidence="5 6" key="1">
    <citation type="submission" date="2020-07" db="EMBL/GenBank/DDBJ databases">
        <title>Sequencing the genomes of 1000 actinobacteria strains.</title>
        <authorList>
            <person name="Klenk H.-P."/>
        </authorList>
    </citation>
    <scope>NUCLEOTIDE SEQUENCE [LARGE SCALE GENOMIC DNA]</scope>
    <source>
        <strain evidence="5 6">CXB654</strain>
    </source>
</reference>
<dbReference type="Proteomes" id="UP000589036">
    <property type="component" value="Unassembled WGS sequence"/>
</dbReference>
<evidence type="ECO:0000313" key="6">
    <source>
        <dbReference type="Proteomes" id="UP000589036"/>
    </source>
</evidence>
<dbReference type="AlphaFoldDB" id="A0A852TYV9"/>
<evidence type="ECO:0000313" key="5">
    <source>
        <dbReference type="EMBL" id="NYE48991.1"/>
    </source>
</evidence>
<dbReference type="PANTHER" id="PTHR43172:SF2">
    <property type="entry name" value="ADENYLOSUCCINATE LYASE C-TERMINAL DOMAIN-CONTAINING PROTEIN"/>
    <property type="match status" value="1"/>
</dbReference>
<dbReference type="Pfam" id="PF10397">
    <property type="entry name" value="ADSL_C"/>
    <property type="match status" value="1"/>
</dbReference>
<comment type="caution">
    <text evidence="5">The sequence shown here is derived from an EMBL/GenBank/DDBJ whole genome shotgun (WGS) entry which is preliminary data.</text>
</comment>
<evidence type="ECO:0000256" key="3">
    <source>
        <dbReference type="SAM" id="MobiDB-lite"/>
    </source>
</evidence>
<dbReference type="InterPro" id="IPR008948">
    <property type="entry name" value="L-Aspartase-like"/>
</dbReference>
<dbReference type="SUPFAM" id="SSF48557">
    <property type="entry name" value="L-aspartase-like"/>
    <property type="match status" value="1"/>
</dbReference>
<dbReference type="SMART" id="SM00998">
    <property type="entry name" value="ADSL_C"/>
    <property type="match status" value="1"/>
</dbReference>
<dbReference type="GO" id="GO:0016829">
    <property type="term" value="F:lyase activity"/>
    <property type="evidence" value="ECO:0007669"/>
    <property type="project" value="UniProtKB-KW"/>
</dbReference>
<dbReference type="PRINTS" id="PR00149">
    <property type="entry name" value="FUMRATELYASE"/>
</dbReference>
<name>A0A852TYV9_9ACTN</name>
<dbReference type="CDD" id="cd01597">
    <property type="entry name" value="pCLME"/>
    <property type="match status" value="1"/>
</dbReference>
<organism evidence="5 6">
    <name type="scientific">Spinactinospora alkalitolerans</name>
    <dbReference type="NCBI Taxonomy" id="687207"/>
    <lineage>
        <taxon>Bacteria</taxon>
        <taxon>Bacillati</taxon>
        <taxon>Actinomycetota</taxon>
        <taxon>Actinomycetes</taxon>
        <taxon>Streptosporangiales</taxon>
        <taxon>Nocardiopsidaceae</taxon>
        <taxon>Spinactinospora</taxon>
    </lineage>
</organism>
<dbReference type="NCBIfam" id="TIGR02426">
    <property type="entry name" value="protocat_pcaB"/>
    <property type="match status" value="1"/>
</dbReference>
<evidence type="ECO:0000259" key="4">
    <source>
        <dbReference type="SMART" id="SM00998"/>
    </source>
</evidence>
<dbReference type="EC" id="5.5.1.2" evidence="5"/>
<evidence type="ECO:0000256" key="1">
    <source>
        <dbReference type="ARBA" id="ARBA00023239"/>
    </source>
</evidence>
<accession>A0A852TYV9</accession>
<dbReference type="PANTHER" id="PTHR43172">
    <property type="entry name" value="ADENYLOSUCCINATE LYASE"/>
    <property type="match status" value="1"/>
</dbReference>
<dbReference type="InterPro" id="IPR019468">
    <property type="entry name" value="AdenyloSucc_lyase_C"/>
</dbReference>
<proteinExistence type="inferred from homology"/>
<gene>
    <name evidence="5" type="ORF">HDA32_004111</name>
</gene>
<dbReference type="InterPro" id="IPR000362">
    <property type="entry name" value="Fumarate_lyase_fam"/>
</dbReference>
<dbReference type="RefSeq" id="WP_179644729.1">
    <property type="nucleotide sequence ID" value="NZ_BAAAYY010000031.1"/>
</dbReference>
<dbReference type="InterPro" id="IPR012789">
    <property type="entry name" value="Protocat_PcaB-like"/>
</dbReference>